<proteinExistence type="predicted"/>
<dbReference type="AlphaFoldDB" id="A0A097SSP9"/>
<feature type="transmembrane region" description="Helical" evidence="1">
    <location>
        <begin position="94"/>
        <end position="118"/>
    </location>
</feature>
<organism evidence="2 3">
    <name type="scientific">Candidatus Malacoplasma girerdii</name>
    <dbReference type="NCBI Taxonomy" id="1318617"/>
    <lineage>
        <taxon>Bacteria</taxon>
        <taxon>Bacillati</taxon>
        <taxon>Mycoplasmatota</taxon>
        <taxon>Mycoplasmoidales</taxon>
        <taxon>Mycoplasmoidaceae</taxon>
        <taxon>Malacoplasma</taxon>
    </lineage>
</organism>
<gene>
    <name evidence="2" type="ORF">MGM1_2330</name>
</gene>
<evidence type="ECO:0000256" key="1">
    <source>
        <dbReference type="SAM" id="Phobius"/>
    </source>
</evidence>
<dbReference type="KEGG" id="mgj:MGM1_2330"/>
<reference evidence="2 3" key="1">
    <citation type="journal article" date="2014" name="PLoS ONE">
        <title>An emerging Mycoplasma associated with trichomoniasis, vaginal infection and disease.</title>
        <authorList>
            <consortium name="Vaginal Microbiome Consortium"/>
            <person name="Fettweis J.M."/>
            <person name="Serrano M.G."/>
            <person name="Huang B."/>
            <person name="Brooks J.P."/>
            <person name="Glascock A.L."/>
            <person name="Sheth N.U."/>
            <person name="Strauss J.F.III."/>
            <person name="Jefferson K.K."/>
            <person name="Buck G.A."/>
        </authorList>
    </citation>
    <scope>NUCLEOTIDE SEQUENCE [LARGE SCALE GENOMIC DNA]</scope>
    <source>
        <strain evidence="2 3">VCU_M1</strain>
    </source>
</reference>
<dbReference type="HOGENOM" id="CLU_917724_0_0_14"/>
<keyword evidence="1" id="KW-0812">Transmembrane</keyword>
<feature type="transmembrane region" description="Helical" evidence="1">
    <location>
        <begin position="202"/>
        <end position="221"/>
    </location>
</feature>
<dbReference type="GO" id="GO:0022857">
    <property type="term" value="F:transmembrane transporter activity"/>
    <property type="evidence" value="ECO:0007669"/>
    <property type="project" value="InterPro"/>
</dbReference>
<feature type="transmembrane region" description="Helical" evidence="1">
    <location>
        <begin position="59"/>
        <end position="82"/>
    </location>
</feature>
<dbReference type="Proteomes" id="UP000030066">
    <property type="component" value="Chromosome"/>
</dbReference>
<keyword evidence="1" id="KW-1133">Transmembrane helix</keyword>
<dbReference type="Pfam" id="PF12822">
    <property type="entry name" value="ECF_trnsprt"/>
    <property type="match status" value="1"/>
</dbReference>
<dbReference type="EMBL" id="CP007711">
    <property type="protein sequence ID" value="AIV03609.1"/>
    <property type="molecule type" value="Genomic_DNA"/>
</dbReference>
<name>A0A097SSP9_9BACT</name>
<dbReference type="Gene3D" id="1.10.1760.20">
    <property type="match status" value="1"/>
</dbReference>
<keyword evidence="3" id="KW-1185">Reference proteome</keyword>
<evidence type="ECO:0000313" key="2">
    <source>
        <dbReference type="EMBL" id="AIV03609.1"/>
    </source>
</evidence>
<sequence length="294" mass="34020">MKFTHKESRIKKFLFPFYPHKCFKNSKLMMLLAALLALKILFGFIHVKIPGINLAIGFAYVPIMICGWFFGPIIGFIFGAISDTIGFLTHPTSVWFWMYAIVEPTIGMWSGLIHGCFYLRNKNNKTIINLVFDVFFQQIFLVGFILVCFCGLIFWSDQGKKPISSVCKILLIILVSLYFVFMEVLTFLYLIRAKNNINQCLIFIYSTLLVTSIITVTSFLLGPISTVEYLRYINGVYPDAWVRYGMIYYLVPRIIVQCLKTPIESIVLASLILLTQNLFDDYINNLNNRWETDY</sequence>
<feature type="transmembrane region" description="Helical" evidence="1">
    <location>
        <begin position="168"/>
        <end position="190"/>
    </location>
</feature>
<feature type="transmembrane region" description="Helical" evidence="1">
    <location>
        <begin position="28"/>
        <end position="47"/>
    </location>
</feature>
<accession>A0A097SSP9</accession>
<keyword evidence="1" id="KW-0472">Membrane</keyword>
<dbReference type="eggNOG" id="ENOG50340U9">
    <property type="taxonomic scope" value="Bacteria"/>
</dbReference>
<evidence type="ECO:0000313" key="3">
    <source>
        <dbReference type="Proteomes" id="UP000030066"/>
    </source>
</evidence>
<protein>
    <submittedName>
        <fullName evidence="2">Membrane protein</fullName>
    </submittedName>
</protein>
<feature type="transmembrane region" description="Helical" evidence="1">
    <location>
        <begin position="130"/>
        <end position="156"/>
    </location>
</feature>
<dbReference type="STRING" id="1318617.MGM1_2330"/>
<dbReference type="InterPro" id="IPR024529">
    <property type="entry name" value="ECF_trnsprt_substrate-spec"/>
</dbReference>